<accession>A0AAD6J3B5</accession>
<evidence type="ECO:0000256" key="1">
    <source>
        <dbReference type="SAM" id="MobiDB-lite"/>
    </source>
</evidence>
<dbReference type="Proteomes" id="UP001221413">
    <property type="component" value="Unassembled WGS sequence"/>
</dbReference>
<dbReference type="AlphaFoldDB" id="A0AAD6J3B5"/>
<feature type="region of interest" description="Disordered" evidence="1">
    <location>
        <begin position="376"/>
        <end position="402"/>
    </location>
</feature>
<feature type="region of interest" description="Disordered" evidence="1">
    <location>
        <begin position="163"/>
        <end position="244"/>
    </location>
</feature>
<feature type="compositionally biased region" description="Low complexity" evidence="1">
    <location>
        <begin position="385"/>
        <end position="402"/>
    </location>
</feature>
<feature type="compositionally biased region" description="Polar residues" evidence="1">
    <location>
        <begin position="227"/>
        <end position="242"/>
    </location>
</feature>
<comment type="caution">
    <text evidence="2">The sequence shown here is derived from an EMBL/GenBank/DDBJ whole genome shotgun (WGS) entry which is preliminary data.</text>
</comment>
<gene>
    <name evidence="2" type="ORF">Dda_2242</name>
</gene>
<protein>
    <submittedName>
        <fullName evidence="2">Uncharacterized protein</fullName>
    </submittedName>
</protein>
<sequence>MNEGGAAEKILWSIKPPNASPRLASDIEGGDDMNMIDLARNCPEENFRFQDAEGSPDTSFINCPNFTQDFLSIRDFNSSVTEDAHLQDTILTPFEQEILQLDVLSMLQPEDIDPALLTCNFDFDFDFPTSQPYIIPDITNVMNPGPTIPTILDCQPLQPMNPVFDVDITDTGPSLPASKRRRRKTTSRRPARSRRQTRQNIRIPLTIAPQFLRPTYPEPPRSMPPDTATQSTQVSIPTSGPETRTTIFTTTPSALNIHSTTSSRPSRNTTITPHTSTYPIPNPPPSYPHTHAVHFQSCGHISLTHVYRRLPRPRTKLCICPNIPDVLPKIYITNTDESDLQENQNSDNSGRIIGAGMELEVDATGVCDDCVGAGRRTKRGRSRSRTTVTGRAGAWRGASAAV</sequence>
<evidence type="ECO:0000313" key="2">
    <source>
        <dbReference type="EMBL" id="KAJ6263673.1"/>
    </source>
</evidence>
<feature type="compositionally biased region" description="Basic residues" evidence="1">
    <location>
        <begin position="178"/>
        <end position="197"/>
    </location>
</feature>
<proteinExistence type="predicted"/>
<evidence type="ECO:0000313" key="3">
    <source>
        <dbReference type="Proteomes" id="UP001221413"/>
    </source>
</evidence>
<dbReference type="EMBL" id="JAQGDS010000002">
    <property type="protein sequence ID" value="KAJ6263673.1"/>
    <property type="molecule type" value="Genomic_DNA"/>
</dbReference>
<organism evidence="2 3">
    <name type="scientific">Drechslerella dactyloides</name>
    <name type="common">Nematode-trapping fungus</name>
    <name type="synonym">Arthrobotrys dactyloides</name>
    <dbReference type="NCBI Taxonomy" id="74499"/>
    <lineage>
        <taxon>Eukaryota</taxon>
        <taxon>Fungi</taxon>
        <taxon>Dikarya</taxon>
        <taxon>Ascomycota</taxon>
        <taxon>Pezizomycotina</taxon>
        <taxon>Orbiliomycetes</taxon>
        <taxon>Orbiliales</taxon>
        <taxon>Orbiliaceae</taxon>
        <taxon>Drechslerella</taxon>
    </lineage>
</organism>
<reference evidence="2" key="1">
    <citation type="submission" date="2023-01" db="EMBL/GenBank/DDBJ databases">
        <title>The chitinases involved in constricting ring structure development in the nematode-trapping fungus Drechslerella dactyloides.</title>
        <authorList>
            <person name="Wang R."/>
            <person name="Zhang L."/>
            <person name="Tang P."/>
            <person name="Li S."/>
            <person name="Liang L."/>
        </authorList>
    </citation>
    <scope>NUCLEOTIDE SEQUENCE</scope>
    <source>
        <strain evidence="2">YMF1.00031</strain>
    </source>
</reference>
<name>A0AAD6J3B5_DREDA</name>
<keyword evidence="3" id="KW-1185">Reference proteome</keyword>